<dbReference type="RefSeq" id="WP_131615084.1">
    <property type="nucleotide sequence ID" value="NZ_CP036532.1"/>
</dbReference>
<dbReference type="CDD" id="cd01918">
    <property type="entry name" value="HprK_C"/>
    <property type="match status" value="1"/>
</dbReference>
<proteinExistence type="predicted"/>
<dbReference type="GO" id="GO:0006109">
    <property type="term" value="P:regulation of carbohydrate metabolic process"/>
    <property type="evidence" value="ECO:0007669"/>
    <property type="project" value="InterPro"/>
</dbReference>
<evidence type="ECO:0000313" key="3">
    <source>
        <dbReference type="Proteomes" id="UP000293719"/>
    </source>
</evidence>
<dbReference type="OrthoDB" id="8326226at2"/>
<dbReference type="InterPro" id="IPR027417">
    <property type="entry name" value="P-loop_NTPase"/>
</dbReference>
<organism evidence="2 3">
    <name type="scientific">Roseitalea porphyridii</name>
    <dbReference type="NCBI Taxonomy" id="1852022"/>
    <lineage>
        <taxon>Bacteria</taxon>
        <taxon>Pseudomonadati</taxon>
        <taxon>Pseudomonadota</taxon>
        <taxon>Alphaproteobacteria</taxon>
        <taxon>Hyphomicrobiales</taxon>
        <taxon>Ahrensiaceae</taxon>
        <taxon>Roseitalea</taxon>
    </lineage>
</organism>
<evidence type="ECO:0000259" key="1">
    <source>
        <dbReference type="Pfam" id="PF07475"/>
    </source>
</evidence>
<dbReference type="GO" id="GO:0000155">
    <property type="term" value="F:phosphorelay sensor kinase activity"/>
    <property type="evidence" value="ECO:0007669"/>
    <property type="project" value="InterPro"/>
</dbReference>
<dbReference type="Proteomes" id="UP000293719">
    <property type="component" value="Chromosome"/>
</dbReference>
<feature type="domain" description="HPr kinase/phosphorylase C-terminal" evidence="1">
    <location>
        <begin position="3"/>
        <end position="90"/>
    </location>
</feature>
<name>A0A4P6UW69_9HYPH</name>
<dbReference type="GO" id="GO:0005524">
    <property type="term" value="F:ATP binding"/>
    <property type="evidence" value="ECO:0007669"/>
    <property type="project" value="InterPro"/>
</dbReference>
<sequence>MSAPETPPHGTAIAIDGHGVLITGAPGAGKTALALSLIGRARAGGYSAGLVADDRVLLTATDDGVTAACPPPIAGKVEIRGWGVVDAPELVSGPVRLALIVRLVPADHALRFAVDHREPVAGRELPALRLPEGPAPTAATAVFAALGLPVWL</sequence>
<gene>
    <name evidence="2" type="ORF">E0E05_01490</name>
</gene>
<keyword evidence="2" id="KW-0808">Transferase</keyword>
<dbReference type="AlphaFoldDB" id="A0A4P6UW69"/>
<dbReference type="SUPFAM" id="SSF53795">
    <property type="entry name" value="PEP carboxykinase-like"/>
    <property type="match status" value="1"/>
</dbReference>
<dbReference type="KEGG" id="rpod:E0E05_01490"/>
<dbReference type="GeneID" id="90765954"/>
<dbReference type="EMBL" id="CP036532">
    <property type="protein sequence ID" value="QBK29381.1"/>
    <property type="molecule type" value="Genomic_DNA"/>
</dbReference>
<reference evidence="2 3" key="1">
    <citation type="journal article" date="2017" name="Int. J. Syst. Evol. Microbiol.">
        <title>Roseitalea porphyridii gen. nov., sp. nov., isolated from a red alga, and reclassification of Hoeflea suaedae Chung et al. 2013 as Pseudohoeflea suaedae gen. nov., comb. nov.</title>
        <authorList>
            <person name="Hyeon J.W."/>
            <person name="Jeong S.E."/>
            <person name="Baek K."/>
            <person name="Jeon C.O."/>
        </authorList>
    </citation>
    <scope>NUCLEOTIDE SEQUENCE [LARGE SCALE GENOMIC DNA]</scope>
    <source>
        <strain evidence="2 3">MA7-20</strain>
    </source>
</reference>
<evidence type="ECO:0000313" key="2">
    <source>
        <dbReference type="EMBL" id="QBK29381.1"/>
    </source>
</evidence>
<dbReference type="Pfam" id="PF07475">
    <property type="entry name" value="Hpr_kinase_C"/>
    <property type="match status" value="1"/>
</dbReference>
<protein>
    <submittedName>
        <fullName evidence="2">HPr kinase/phosphorylase</fullName>
    </submittedName>
</protein>
<dbReference type="Gene3D" id="3.40.50.300">
    <property type="entry name" value="P-loop containing nucleotide triphosphate hydrolases"/>
    <property type="match status" value="1"/>
</dbReference>
<accession>A0A4P6UW69</accession>
<dbReference type="InterPro" id="IPR011104">
    <property type="entry name" value="Hpr_kin/Pase_C"/>
</dbReference>
<keyword evidence="3" id="KW-1185">Reference proteome</keyword>
<keyword evidence="2" id="KW-0418">Kinase</keyword>